<feature type="transmembrane region" description="Helical" evidence="2">
    <location>
        <begin position="314"/>
        <end position="331"/>
    </location>
</feature>
<reference evidence="3" key="1">
    <citation type="submission" date="2020-05" db="EMBL/GenBank/DDBJ databases">
        <authorList>
            <person name="Chiriac C."/>
            <person name="Salcher M."/>
            <person name="Ghai R."/>
            <person name="Kavagutti S V."/>
        </authorList>
    </citation>
    <scope>NUCLEOTIDE SEQUENCE</scope>
</reference>
<evidence type="ECO:0000256" key="2">
    <source>
        <dbReference type="SAM" id="Phobius"/>
    </source>
</evidence>
<feature type="transmembrane region" description="Helical" evidence="2">
    <location>
        <begin position="236"/>
        <end position="252"/>
    </location>
</feature>
<dbReference type="AlphaFoldDB" id="A0A6J6EJB3"/>
<protein>
    <submittedName>
        <fullName evidence="3">Unannotated protein</fullName>
    </submittedName>
</protein>
<evidence type="ECO:0000313" key="3">
    <source>
        <dbReference type="EMBL" id="CAB4576590.1"/>
    </source>
</evidence>
<feature type="transmembrane region" description="Helical" evidence="2">
    <location>
        <begin position="29"/>
        <end position="49"/>
    </location>
</feature>
<feature type="compositionally biased region" description="Low complexity" evidence="1">
    <location>
        <begin position="1"/>
        <end position="15"/>
    </location>
</feature>
<feature type="transmembrane region" description="Helical" evidence="2">
    <location>
        <begin position="338"/>
        <end position="360"/>
    </location>
</feature>
<keyword evidence="2" id="KW-0812">Transmembrane</keyword>
<accession>A0A6J6EJB3</accession>
<feature type="transmembrane region" description="Helical" evidence="2">
    <location>
        <begin position="399"/>
        <end position="417"/>
    </location>
</feature>
<gene>
    <name evidence="3" type="ORF">UFOPK1711_00853</name>
</gene>
<feature type="transmembrane region" description="Helical" evidence="2">
    <location>
        <begin position="136"/>
        <end position="154"/>
    </location>
</feature>
<dbReference type="EMBL" id="CAEZTR010000041">
    <property type="protein sequence ID" value="CAB4576590.1"/>
    <property type="molecule type" value="Genomic_DNA"/>
</dbReference>
<feature type="transmembrane region" description="Helical" evidence="2">
    <location>
        <begin position="205"/>
        <end position="224"/>
    </location>
</feature>
<sequence length="608" mass="65924">MTASATETANSSSPSVSEDDHQPPIDRRLVIIVAALIAIILGWLLYRLLTSNWLPIGDYRTLQLRVADVGGSETPLSGVYSRYQWNHPGPLLFYVLALPYRLSGSSPIGLLLGALLVNLGVIASTLWIAARAGRRTFVLVGFFLALLCFGMNPAGLADPWNPEFVILAVFATAVASWRCVFGDRVAAIALVLLASFAVQCHVGSALPVALLVGIGGLALVARSVRGTNRSHDRRTALIAAVVAFVCWIPPIIEQFTQSPGNLRLIYGFLRNPPLETTGLATGVQIMFRFLSIPGNWVRGAEPSLINSAIDTSGWAIPWALIALCVASWWAWRKHWRNELALCGIAGALIIAGAIAASRIVGAPSPYLLRWMWAIAAFTWLAIAAVALRQIALTSLGRRHATNLVVVATILVLVAMLIRGVNLTPLRLSESWTRAIAALTPPTLAALEGLPEPIFLVDGYGLDGSAGLDVLAQAEEAGIDVRRGPSWAYIYGDKRTIERSQAASELLFLTDSARLEMQTNPDYREIFSYDPLTPDQRAEFNALVSKYAAFDAQPGMSTLDQVRVQEQLLQKWTQAELAAKSPSADFKRYFKLLLDGPIVSVFVSNGPPR</sequence>
<evidence type="ECO:0000256" key="1">
    <source>
        <dbReference type="SAM" id="MobiDB-lite"/>
    </source>
</evidence>
<proteinExistence type="predicted"/>
<feature type="transmembrane region" description="Helical" evidence="2">
    <location>
        <begin position="366"/>
        <end position="387"/>
    </location>
</feature>
<name>A0A6J6EJB3_9ZZZZ</name>
<keyword evidence="2" id="KW-1133">Transmembrane helix</keyword>
<feature type="transmembrane region" description="Helical" evidence="2">
    <location>
        <begin position="108"/>
        <end position="129"/>
    </location>
</feature>
<keyword evidence="2" id="KW-0472">Membrane</keyword>
<organism evidence="3">
    <name type="scientific">freshwater metagenome</name>
    <dbReference type="NCBI Taxonomy" id="449393"/>
    <lineage>
        <taxon>unclassified sequences</taxon>
        <taxon>metagenomes</taxon>
        <taxon>ecological metagenomes</taxon>
    </lineage>
</organism>
<feature type="region of interest" description="Disordered" evidence="1">
    <location>
        <begin position="1"/>
        <end position="22"/>
    </location>
</feature>